<dbReference type="AlphaFoldDB" id="A0A100WI42"/>
<dbReference type="RefSeq" id="WP_062659402.1">
    <property type="nucleotide sequence ID" value="NZ_BCSY01000086.1"/>
</dbReference>
<gene>
    <name evidence="1" type="ORF">RMCC_5555</name>
</gene>
<protein>
    <submittedName>
        <fullName evidence="1">Type IV pilus biogenesis complex ATPase subunit</fullName>
    </submittedName>
</protein>
<reference evidence="2" key="1">
    <citation type="journal article" date="2016" name="Genome Announc.">
        <title>Draft Genome Sequences of Five Rapidly Growing Mycobacterium Species, M. thermoresistibile, M. fortuitum subsp. acetamidolyticum, M. canariasense, M. brisbanense, and M. novocastrense.</title>
        <authorList>
            <person name="Katahira K."/>
            <person name="Ogura Y."/>
            <person name="Gotoh Y."/>
            <person name="Hayashi T."/>
        </authorList>
    </citation>
    <scope>NUCLEOTIDE SEQUENCE [LARGE SCALE GENOMIC DNA]</scope>
    <source>
        <strain evidence="2">JCM15298</strain>
    </source>
</reference>
<evidence type="ECO:0000313" key="1">
    <source>
        <dbReference type="EMBL" id="GAS98590.1"/>
    </source>
</evidence>
<dbReference type="STRING" id="228230.RMCC_5555"/>
<proteinExistence type="predicted"/>
<reference evidence="2" key="2">
    <citation type="submission" date="2016-02" db="EMBL/GenBank/DDBJ databases">
        <title>Draft genome sequence of five rapidly growing Mycobacterium species.</title>
        <authorList>
            <person name="Katahira K."/>
            <person name="Gotou Y."/>
            <person name="Iida K."/>
            <person name="Ogura Y."/>
            <person name="Hayashi T."/>
        </authorList>
    </citation>
    <scope>NUCLEOTIDE SEQUENCE [LARGE SCALE GENOMIC DNA]</scope>
    <source>
        <strain evidence="2">JCM15298</strain>
    </source>
</reference>
<sequence length="94" mass="10511">MTVSATRYDLPQMKREEHSTVDADIVKDREFMMVAASLERLAIRVESRFNSDMTESADDPVAGVELVNYARACLSVLEDPAVSARLLAASPHRW</sequence>
<dbReference type="Proteomes" id="UP000069443">
    <property type="component" value="Unassembled WGS sequence"/>
</dbReference>
<dbReference type="EMBL" id="BCSY01000086">
    <property type="protein sequence ID" value="GAS98590.1"/>
    <property type="molecule type" value="Genomic_DNA"/>
</dbReference>
<keyword evidence="2" id="KW-1185">Reference proteome</keyword>
<comment type="caution">
    <text evidence="1">The sequence shown here is derived from an EMBL/GenBank/DDBJ whole genome shotgun (WGS) entry which is preliminary data.</text>
</comment>
<organism evidence="1 2">
    <name type="scientific">Mycolicibacterium canariasense</name>
    <name type="common">Mycobacterium canariasense</name>
    <dbReference type="NCBI Taxonomy" id="228230"/>
    <lineage>
        <taxon>Bacteria</taxon>
        <taxon>Bacillati</taxon>
        <taxon>Actinomycetota</taxon>
        <taxon>Actinomycetes</taxon>
        <taxon>Mycobacteriales</taxon>
        <taxon>Mycobacteriaceae</taxon>
        <taxon>Mycolicibacterium</taxon>
    </lineage>
</organism>
<name>A0A100WI42_MYCCR</name>
<accession>A0A100WI42</accession>
<evidence type="ECO:0000313" key="2">
    <source>
        <dbReference type="Proteomes" id="UP000069443"/>
    </source>
</evidence>